<evidence type="ECO:0000256" key="10">
    <source>
        <dbReference type="ARBA" id="ARBA00023329"/>
    </source>
</evidence>
<keyword evidence="9 11" id="KW-0472">Membrane</keyword>
<evidence type="ECO:0000256" key="9">
    <source>
        <dbReference type="ARBA" id="ARBA00023136"/>
    </source>
</evidence>
<feature type="transmembrane region" description="Helical" evidence="11">
    <location>
        <begin position="132"/>
        <end position="152"/>
    </location>
</feature>
<feature type="domain" description="Cation efflux protein transmembrane" evidence="12">
    <location>
        <begin position="40"/>
        <end position="210"/>
    </location>
</feature>
<comment type="subcellular location">
    <subcellularLocation>
        <location evidence="2">Cytoplasmic vesicle</location>
        <location evidence="2">Secretory vesicle</location>
        <location evidence="2">Synaptic vesicle membrane</location>
        <topology evidence="2">Multi-pass membrane protein</topology>
    </subcellularLocation>
    <subcellularLocation>
        <location evidence="1">Early endosome membrane</location>
    </subcellularLocation>
</comment>
<evidence type="ECO:0000256" key="3">
    <source>
        <dbReference type="ARBA" id="ARBA00008731"/>
    </source>
</evidence>
<dbReference type="InterPro" id="IPR058533">
    <property type="entry name" value="Cation_efflux_TM"/>
</dbReference>
<dbReference type="SUPFAM" id="SSF161111">
    <property type="entry name" value="Cation efflux protein transmembrane domain-like"/>
    <property type="match status" value="1"/>
</dbReference>
<evidence type="ECO:0000256" key="2">
    <source>
        <dbReference type="ARBA" id="ARBA00004644"/>
    </source>
</evidence>
<name>A0A7K0D1E7_9NOCA</name>
<keyword evidence="8" id="KW-0770">Synapse</keyword>
<feature type="transmembrane region" description="Helical" evidence="11">
    <location>
        <begin position="38"/>
        <end position="59"/>
    </location>
</feature>
<comment type="caution">
    <text evidence="13">The sequence shown here is derived from an EMBL/GenBank/DDBJ whole genome shotgun (WGS) entry which is preliminary data.</text>
</comment>
<dbReference type="InterPro" id="IPR026765">
    <property type="entry name" value="Tmem163"/>
</dbReference>
<evidence type="ECO:0000256" key="7">
    <source>
        <dbReference type="ARBA" id="ARBA00022989"/>
    </source>
</evidence>
<evidence type="ECO:0000256" key="4">
    <source>
        <dbReference type="ARBA" id="ARBA00022692"/>
    </source>
</evidence>
<reference evidence="13 14" key="1">
    <citation type="submission" date="2019-10" db="EMBL/GenBank/DDBJ databases">
        <title>Nocardia macrotermitis sp. nov. and Nocardia aurantia sp. nov., isolated from the gut of fungus growing-termite Macrotermes natalensis.</title>
        <authorList>
            <person name="Benndorf R."/>
            <person name="Schwitalla J."/>
            <person name="Martin K."/>
            <person name="De Beer W."/>
            <person name="Kaster A.-K."/>
            <person name="Vollmers J."/>
            <person name="Poulsen M."/>
            <person name="Beemelmanns C."/>
        </authorList>
    </citation>
    <scope>NUCLEOTIDE SEQUENCE [LARGE SCALE GENOMIC DNA]</scope>
    <source>
        <strain evidence="13 14">RB20</strain>
    </source>
</reference>
<dbReference type="PANTHER" id="PTHR31937">
    <property type="entry name" value="TRANSMEMBRANE PROTEIN 163"/>
    <property type="match status" value="1"/>
</dbReference>
<dbReference type="Proteomes" id="UP000438448">
    <property type="component" value="Unassembled WGS sequence"/>
</dbReference>
<accession>A0A7K0D1E7</accession>
<keyword evidence="5" id="KW-0967">Endosome</keyword>
<evidence type="ECO:0000256" key="11">
    <source>
        <dbReference type="SAM" id="Phobius"/>
    </source>
</evidence>
<organism evidence="13 14">
    <name type="scientific">Nocardia macrotermitis</name>
    <dbReference type="NCBI Taxonomy" id="2585198"/>
    <lineage>
        <taxon>Bacteria</taxon>
        <taxon>Bacillati</taxon>
        <taxon>Actinomycetota</taxon>
        <taxon>Actinomycetes</taxon>
        <taxon>Mycobacteriales</taxon>
        <taxon>Nocardiaceae</taxon>
        <taxon>Nocardia</taxon>
    </lineage>
</organism>
<dbReference type="Gene3D" id="1.20.1510.10">
    <property type="entry name" value="Cation efflux protein transmembrane domain"/>
    <property type="match status" value="1"/>
</dbReference>
<evidence type="ECO:0000256" key="8">
    <source>
        <dbReference type="ARBA" id="ARBA00023018"/>
    </source>
</evidence>
<sequence length="224" mass="23675">MTETGANLMAAQDCCGSCTAPVTKDAAWYRAASWARRLAWVSLVWMLAEGVIGLWQGFACGSIALVGWALGSAVEGLASVIVVWRFTGARTLSETAERTAQKLVAVSFWLLAPYIAIESVRNLLGEHRSDTTALGIALTALSLVAMPLLGRAKHRLAVRLNSAATAGEGTQNYLCAIQAAAVLVTLALTAVWSGVWWLDPIVGLGVAAAAVWQGIQSWRGDDCC</sequence>
<proteinExistence type="inferred from homology"/>
<dbReference type="GO" id="GO:0008324">
    <property type="term" value="F:monoatomic cation transmembrane transporter activity"/>
    <property type="evidence" value="ECO:0007669"/>
    <property type="project" value="InterPro"/>
</dbReference>
<dbReference type="GO" id="GO:0016020">
    <property type="term" value="C:membrane"/>
    <property type="evidence" value="ECO:0007669"/>
    <property type="project" value="InterPro"/>
</dbReference>
<feature type="transmembrane region" description="Helical" evidence="11">
    <location>
        <begin position="65"/>
        <end position="87"/>
    </location>
</feature>
<dbReference type="GO" id="GO:0031410">
    <property type="term" value="C:cytoplasmic vesicle"/>
    <property type="evidence" value="ECO:0007669"/>
    <property type="project" value="UniProtKB-KW"/>
</dbReference>
<gene>
    <name evidence="13" type="ORF">NRB20_25910</name>
</gene>
<keyword evidence="14" id="KW-1185">Reference proteome</keyword>
<evidence type="ECO:0000313" key="14">
    <source>
        <dbReference type="Proteomes" id="UP000438448"/>
    </source>
</evidence>
<keyword evidence="10" id="KW-0968">Cytoplasmic vesicle</keyword>
<dbReference type="InterPro" id="IPR027469">
    <property type="entry name" value="Cation_efflux_TMD_sf"/>
</dbReference>
<keyword evidence="6" id="KW-0862">Zinc</keyword>
<dbReference type="AlphaFoldDB" id="A0A7K0D1E7"/>
<evidence type="ECO:0000256" key="5">
    <source>
        <dbReference type="ARBA" id="ARBA00022753"/>
    </source>
</evidence>
<dbReference type="Pfam" id="PF01545">
    <property type="entry name" value="Cation_efflux"/>
    <property type="match status" value="1"/>
</dbReference>
<dbReference type="EMBL" id="WEGK01000004">
    <property type="protein sequence ID" value="MQY19501.1"/>
    <property type="molecule type" value="Genomic_DNA"/>
</dbReference>
<keyword evidence="7 11" id="KW-1133">Transmembrane helix</keyword>
<dbReference type="PANTHER" id="PTHR31937:SF2">
    <property type="entry name" value="TRANSMEMBRANE PROTEIN 163"/>
    <property type="match status" value="1"/>
</dbReference>
<evidence type="ECO:0000256" key="1">
    <source>
        <dbReference type="ARBA" id="ARBA00004146"/>
    </source>
</evidence>
<keyword evidence="4 11" id="KW-0812">Transmembrane</keyword>
<evidence type="ECO:0000313" key="13">
    <source>
        <dbReference type="EMBL" id="MQY19501.1"/>
    </source>
</evidence>
<feature type="transmembrane region" description="Helical" evidence="11">
    <location>
        <begin position="173"/>
        <end position="198"/>
    </location>
</feature>
<comment type="similarity">
    <text evidence="3">Belongs to the TMEM163 family.</text>
</comment>
<evidence type="ECO:0000256" key="6">
    <source>
        <dbReference type="ARBA" id="ARBA00022833"/>
    </source>
</evidence>
<evidence type="ECO:0000259" key="12">
    <source>
        <dbReference type="Pfam" id="PF01545"/>
    </source>
</evidence>
<feature type="transmembrane region" description="Helical" evidence="11">
    <location>
        <begin position="99"/>
        <end position="117"/>
    </location>
</feature>
<protein>
    <recommendedName>
        <fullName evidence="12">Cation efflux protein transmembrane domain-containing protein</fullName>
    </recommendedName>
</protein>